<evidence type="ECO:0000256" key="3">
    <source>
        <dbReference type="ARBA" id="ARBA00023237"/>
    </source>
</evidence>
<dbReference type="Pfam" id="PF14905">
    <property type="entry name" value="OMP_b-brl_3"/>
    <property type="match status" value="1"/>
</dbReference>
<evidence type="ECO:0000259" key="5">
    <source>
        <dbReference type="Pfam" id="PF14905"/>
    </source>
</evidence>
<proteinExistence type="predicted"/>
<feature type="domain" description="Outer membrane protein beta-barrel" evidence="5">
    <location>
        <begin position="644"/>
        <end position="845"/>
    </location>
</feature>
<dbReference type="GO" id="GO:0009279">
    <property type="term" value="C:cell outer membrane"/>
    <property type="evidence" value="ECO:0007669"/>
    <property type="project" value="UniProtKB-SubCell"/>
</dbReference>
<evidence type="ECO:0000313" key="6">
    <source>
        <dbReference type="EMBL" id="PVX57458.1"/>
    </source>
</evidence>
<accession>A0A2U0UIJ1</accession>
<dbReference type="InterPro" id="IPR036942">
    <property type="entry name" value="Beta-barrel_TonB_sf"/>
</dbReference>
<keyword evidence="7" id="KW-1185">Reference proteome</keyword>
<evidence type="ECO:0000256" key="1">
    <source>
        <dbReference type="ARBA" id="ARBA00004442"/>
    </source>
</evidence>
<dbReference type="Gene3D" id="2.40.170.20">
    <property type="entry name" value="TonB-dependent receptor, beta-barrel domain"/>
    <property type="match status" value="1"/>
</dbReference>
<evidence type="ECO:0000256" key="2">
    <source>
        <dbReference type="ARBA" id="ARBA00023136"/>
    </source>
</evidence>
<evidence type="ECO:0000256" key="4">
    <source>
        <dbReference type="SAM" id="MobiDB-lite"/>
    </source>
</evidence>
<comment type="subcellular location">
    <subcellularLocation>
        <location evidence="1">Cell outer membrane</location>
    </subcellularLocation>
</comment>
<evidence type="ECO:0000313" key="7">
    <source>
        <dbReference type="Proteomes" id="UP000245870"/>
    </source>
</evidence>
<reference evidence="6 7" key="1">
    <citation type="submission" date="2018-05" db="EMBL/GenBank/DDBJ databases">
        <title>Genomic Encyclopedia of Type Strains, Phase IV (KMG-IV): sequencing the most valuable type-strain genomes for metagenomic binning, comparative biology and taxonomic classification.</title>
        <authorList>
            <person name="Goeker M."/>
        </authorList>
    </citation>
    <scope>NUCLEOTIDE SEQUENCE [LARGE SCALE GENOMIC DNA]</scope>
    <source>
        <strain evidence="6 7">DSM 100333</strain>
    </source>
</reference>
<comment type="caution">
    <text evidence="6">The sequence shown here is derived from an EMBL/GenBank/DDBJ whole genome shotgun (WGS) entry which is preliminary data.</text>
</comment>
<dbReference type="InterPro" id="IPR041700">
    <property type="entry name" value="OMP_b-brl_3"/>
</dbReference>
<feature type="region of interest" description="Disordered" evidence="4">
    <location>
        <begin position="289"/>
        <end position="318"/>
    </location>
</feature>
<dbReference type="EMBL" id="QENY01000004">
    <property type="protein sequence ID" value="PVX57458.1"/>
    <property type="molecule type" value="Genomic_DNA"/>
</dbReference>
<keyword evidence="3" id="KW-0998">Cell outer membrane</keyword>
<organism evidence="6 7">
    <name type="scientific">Hallella colorans</name>
    <dbReference type="NCBI Taxonomy" id="1703337"/>
    <lineage>
        <taxon>Bacteria</taxon>
        <taxon>Pseudomonadati</taxon>
        <taxon>Bacteroidota</taxon>
        <taxon>Bacteroidia</taxon>
        <taxon>Bacteroidales</taxon>
        <taxon>Prevotellaceae</taxon>
        <taxon>Hallella</taxon>
    </lineage>
</organism>
<dbReference type="SUPFAM" id="SSF56935">
    <property type="entry name" value="Porins"/>
    <property type="match status" value="2"/>
</dbReference>
<dbReference type="Proteomes" id="UP000245870">
    <property type="component" value="Unassembled WGS sequence"/>
</dbReference>
<keyword evidence="2" id="KW-0472">Membrane</keyword>
<protein>
    <submittedName>
        <fullName evidence="6">Outer membrane beta-barrel protein</fullName>
    </submittedName>
</protein>
<gene>
    <name evidence="6" type="ORF">C7379_10474</name>
</gene>
<dbReference type="InterPro" id="IPR008969">
    <property type="entry name" value="CarboxyPept-like_regulatory"/>
</dbReference>
<dbReference type="SUPFAM" id="SSF49464">
    <property type="entry name" value="Carboxypeptidase regulatory domain-like"/>
    <property type="match status" value="1"/>
</dbReference>
<dbReference type="RefSeq" id="WP_243406696.1">
    <property type="nucleotide sequence ID" value="NZ_QENY01000004.1"/>
</dbReference>
<dbReference type="AlphaFoldDB" id="A0A2U0UIJ1"/>
<sequence>MSRFSSSALIAKLTLAILASMLCATVSARHILGWVIGADTRQPLKGVRVELLSAADSTVVGSAITTENNYWYGNTPMYQIDVTNHTSYILRFSMVGYTTLYRPVKVEMADRVNEQVIDAVKMEPAATMLDEVTVTATKIKMVMHGDTLVYNASAFKLSQGSMLDALIRQLPGATLQDGLIKVNGRTVSSLLIDGRDFFKGDAKKALENLPAYTVDKIKAYDKLGQDSRLMGRDMNDRTFVLDVSLKKQYHQGLIGNADMAGGTDRRYNGKLFAMRYTKRSRLTVTAAANNMNDRGTPGEDVDMETAPDTGGGLTDTKSGTLTYRYEGADEDNYIECTTALSRSDNETTQRITSQNFLTGGDHYGLAQSTNRNKNTAWNTGLYFSLTPGQHMLSGNSSINISKGNGWSNSRSARLNAKPSAIATLDSLFMPKSGQRLLAMTINRVRNDRLFQTNTLSYDADLTDRIAFGKDKENSWNNMLTMRASANYERTNNDSHALNHIDYMAAQGTNDHRRQYEETPIHNYSINANIDYTRLINMDTTNTASIYIRPSYQFRQTYSDTDHSLYRLDQLAHYTDSAYALGVLPSTREALASALDRMNSYRNRTRNVEHTASMTFNYNHGDGTRRPQYVVELTLPIRERYEKIEYYRNKSYSKERHSLLFEPTLNFTYHFNDSTGLRLASVTYSTNQQQPSLTSMLDIRDDANPLIVTLGNEHLKKSRTHGLFMMASIFNMASQRNYSVSMNASIIQNAIATANVYDKATGITTTRPVNINGNWNAGAAVQTTTPIDRRKRITLEEAFSANYSNSVDLTTVKGTNIGRSEVHNWTLANNLNVSYQLSDNLRAELKTAITHQRATSDRNDFQAVSAWDCNVGLSGSIKLPWGMECATSIVDYIRRGYNDPQMNTNQTVWNLRLTKQFMDDKLALSIDGFDILGNLSNNMFTLDAQGRTETWTNSLNRFFMIRAAYKFTFGMEKPSSTIF</sequence>
<name>A0A2U0UIJ1_9BACT</name>